<evidence type="ECO:0000256" key="9">
    <source>
        <dbReference type="ARBA" id="ARBA00022723"/>
    </source>
</evidence>
<keyword evidence="8 17" id="KW-0436">Ligase</keyword>
<evidence type="ECO:0000256" key="7">
    <source>
        <dbReference type="ARBA" id="ARBA00022563"/>
    </source>
</evidence>
<feature type="binding site" evidence="19">
    <location>
        <position position="205"/>
    </location>
    <ligand>
        <name>Mg(2+)</name>
        <dbReference type="ChEBI" id="CHEBI:18420"/>
        <label>1</label>
    </ligand>
</feature>
<evidence type="ECO:0000256" key="16">
    <source>
        <dbReference type="ARBA" id="ARBA00047493"/>
    </source>
</evidence>
<evidence type="ECO:0000256" key="13">
    <source>
        <dbReference type="ARBA" id="ARBA00022842"/>
    </source>
</evidence>
<comment type="catalytic activity">
    <reaction evidence="16 17">
        <text>(6S)-5,6,7,8-tetrahydrofolyl-(gamma-L-Glu)(n) + L-glutamate + ATP = (6S)-5,6,7,8-tetrahydrofolyl-(gamma-L-Glu)(n+1) + ADP + phosphate + H(+)</text>
        <dbReference type="Rhea" id="RHEA:10580"/>
        <dbReference type="Rhea" id="RHEA-COMP:14738"/>
        <dbReference type="Rhea" id="RHEA-COMP:14740"/>
        <dbReference type="ChEBI" id="CHEBI:15378"/>
        <dbReference type="ChEBI" id="CHEBI:29985"/>
        <dbReference type="ChEBI" id="CHEBI:30616"/>
        <dbReference type="ChEBI" id="CHEBI:43474"/>
        <dbReference type="ChEBI" id="CHEBI:141005"/>
        <dbReference type="ChEBI" id="CHEBI:456216"/>
        <dbReference type="EC" id="6.3.2.17"/>
    </reaction>
</comment>
<protein>
    <recommendedName>
        <fullName evidence="17">Folylpolyglutamate synthase</fullName>
        <ecNumber evidence="17">6.3.2.17</ecNumber>
    </recommendedName>
    <alternativeName>
        <fullName evidence="17">Folylpoly-gamma-glutamate synthetase</fullName>
    </alternativeName>
    <alternativeName>
        <fullName evidence="17">Tetrahydrofolylpolyglutamate synthase</fullName>
    </alternativeName>
</protein>
<evidence type="ECO:0000256" key="11">
    <source>
        <dbReference type="ARBA" id="ARBA00022792"/>
    </source>
</evidence>
<dbReference type="FunFam" id="3.40.1190.10:FF:000009">
    <property type="entry name" value="Folylpolyglutamate synthase"/>
    <property type="match status" value="1"/>
</dbReference>
<feature type="region of interest" description="Disordered" evidence="20">
    <location>
        <begin position="487"/>
        <end position="545"/>
    </location>
</feature>
<feature type="compositionally biased region" description="Polar residues" evidence="20">
    <location>
        <begin position="521"/>
        <end position="543"/>
    </location>
</feature>
<evidence type="ECO:0000256" key="1">
    <source>
        <dbReference type="ARBA" id="ARBA00004273"/>
    </source>
</evidence>
<dbReference type="PANTHER" id="PTHR11136:SF5">
    <property type="entry name" value="FOLYLPOLYGLUTAMATE SYNTHASE, MITOCHONDRIAL"/>
    <property type="match status" value="1"/>
</dbReference>
<dbReference type="EC" id="6.3.2.17" evidence="17"/>
<dbReference type="PIRSF" id="PIRSF038895">
    <property type="entry name" value="FPGS"/>
    <property type="match status" value="1"/>
</dbReference>
<evidence type="ECO:0000256" key="4">
    <source>
        <dbReference type="ARBA" id="ARBA00005150"/>
    </source>
</evidence>
<feature type="region of interest" description="Disordered" evidence="20">
    <location>
        <begin position="575"/>
        <end position="595"/>
    </location>
</feature>
<gene>
    <name evidence="21" type="ORF">PV04_00427</name>
</gene>
<dbReference type="Proteomes" id="UP000054266">
    <property type="component" value="Unassembled WGS sequence"/>
</dbReference>
<keyword evidence="10 18" id="KW-0547">Nucleotide-binding</keyword>
<accession>A0A0D2ED46</accession>
<dbReference type="InterPro" id="IPR001645">
    <property type="entry name" value="Folylpolyglutamate_synth"/>
</dbReference>
<keyword evidence="11" id="KW-0999">Mitochondrion inner membrane</keyword>
<keyword evidence="15" id="KW-0472">Membrane</keyword>
<keyword evidence="14" id="KW-0496">Mitochondrion</keyword>
<comment type="similarity">
    <text evidence="5 17">Belongs to the folylpolyglutamate synthase family.</text>
</comment>
<dbReference type="GO" id="GO:0004326">
    <property type="term" value="F:tetrahydrofolylpolyglutamate synthase activity"/>
    <property type="evidence" value="ECO:0007669"/>
    <property type="project" value="UniProtKB-EC"/>
</dbReference>
<keyword evidence="7 17" id="KW-0554">One-carbon metabolism</keyword>
<comment type="function">
    <text evidence="17">Catalyzes conversion of folates to polyglutamate derivatives allowing concentration of folate compounds in the cell and the intracellular retention of these cofactors, which are important substrates for most of the folate-dependent enzymes that are involved in one-carbon transfer reactions involved in purine, pyrimidine and amino acid synthesis.</text>
</comment>
<feature type="binding site" evidence="19">
    <location>
        <position position="177"/>
    </location>
    <ligand>
        <name>Mg(2+)</name>
        <dbReference type="ChEBI" id="CHEBI:18420"/>
        <label>1</label>
    </ligand>
</feature>
<feature type="binding site" evidence="18">
    <location>
        <position position="321"/>
    </location>
    <ligand>
        <name>ATP</name>
        <dbReference type="ChEBI" id="CHEBI:30616"/>
    </ligand>
</feature>
<dbReference type="GO" id="GO:0005759">
    <property type="term" value="C:mitochondrial matrix"/>
    <property type="evidence" value="ECO:0007669"/>
    <property type="project" value="UniProtKB-SubCell"/>
</dbReference>
<dbReference type="GO" id="GO:0005743">
    <property type="term" value="C:mitochondrial inner membrane"/>
    <property type="evidence" value="ECO:0007669"/>
    <property type="project" value="UniProtKB-SubCell"/>
</dbReference>
<keyword evidence="9 19" id="KW-0479">Metal-binding</keyword>
<keyword evidence="13 19" id="KW-0460">Magnesium</keyword>
<dbReference type="InterPro" id="IPR023600">
    <property type="entry name" value="Folylpolyglutamate_synth_euk"/>
</dbReference>
<evidence type="ECO:0000256" key="17">
    <source>
        <dbReference type="PIRNR" id="PIRNR038895"/>
    </source>
</evidence>
<dbReference type="Gene3D" id="3.90.190.20">
    <property type="entry name" value="Mur ligase, C-terminal domain"/>
    <property type="match status" value="1"/>
</dbReference>
<dbReference type="NCBIfam" id="TIGR01499">
    <property type="entry name" value="folC"/>
    <property type="match status" value="1"/>
</dbReference>
<dbReference type="HOGENOM" id="CLU_015869_0_1_1"/>
<name>A0A0D2ED46_9EURO</name>
<evidence type="ECO:0000256" key="3">
    <source>
        <dbReference type="ARBA" id="ARBA00004496"/>
    </source>
</evidence>
<dbReference type="GO" id="GO:0005829">
    <property type="term" value="C:cytosol"/>
    <property type="evidence" value="ECO:0007669"/>
    <property type="project" value="TreeGrafter"/>
</dbReference>
<comment type="pathway">
    <text evidence="4 17">Cofactor biosynthesis; tetrahydrofolylpolyglutamate biosynthesis.</text>
</comment>
<comment type="subcellular location">
    <subcellularLocation>
        <location evidence="3">Cytoplasm</location>
    </subcellularLocation>
    <subcellularLocation>
        <location evidence="1">Mitochondrion inner membrane</location>
    </subcellularLocation>
    <subcellularLocation>
        <location evidence="2">Mitochondrion matrix</location>
    </subcellularLocation>
</comment>
<sequence>MARTYNDAVNALNTLQSNFAIVDAIRKSGRALNEQAIPEMIEWCRRVGYKPSDFNVLKPIHIAGTKGKGSTAAFISSILTRFIHCEQPGSLPLSKVGLFTSPHLTSVRERIQINGEPLSEELFAKYFFEVWDRLENAAKDAGEDPASTKAKPVYFRYLTLMAFHTYISEKVDVAVIECGIGGAYDSTNIIESPAITAITSLGIDHVGMLGDTIGQIAWHKSGIMKKGAQCFTPSSQPEEAKEVMERVAREKGCLLEYVQVMPLIENADYKLGLQGEFQKINASLAVEVACGWLHDQGYRILDDDFVVRVRHGLRYVRWPGRCDTRREKGIKWYVDGAHTLESIRLAGEWFASELVAELSSSDGSSEPLHPQPRFLIFNQQTRDANAFAKELFNTLSKALNDSSPFTHVIFCTNTTFKETGFKPDLIFVNSNASDVASLTVQRRLAETWAKIDPSAKVEVVRTIEEAVEMVRNVARLHEHGKVENAEGAISVGENTKVSCPPETSSSSVEATQLASPEETHVSTAVETRISSPQETMASTTEPIGTSDAETVVTAFVTGSLHLVGGFLEVLESTRASHGADSDGAPTSAPGTVRHG</sequence>
<evidence type="ECO:0000256" key="14">
    <source>
        <dbReference type="ARBA" id="ARBA00023128"/>
    </source>
</evidence>
<evidence type="ECO:0000256" key="8">
    <source>
        <dbReference type="ARBA" id="ARBA00022598"/>
    </source>
</evidence>
<keyword evidence="6" id="KW-0963">Cytoplasm</keyword>
<dbReference type="GO" id="GO:0005524">
    <property type="term" value="F:ATP binding"/>
    <property type="evidence" value="ECO:0007669"/>
    <property type="project" value="UniProtKB-KW"/>
</dbReference>
<feature type="binding site" evidence="19">
    <location>
        <position position="101"/>
    </location>
    <ligand>
        <name>Mg(2+)</name>
        <dbReference type="ChEBI" id="CHEBI:18420"/>
        <label>1</label>
    </ligand>
</feature>
<dbReference type="STRING" id="5601.A0A0D2ED46"/>
<dbReference type="SUPFAM" id="SSF53244">
    <property type="entry name" value="MurD-like peptide ligases, peptide-binding domain"/>
    <property type="match status" value="1"/>
</dbReference>
<organism evidence="21 22">
    <name type="scientific">Phialophora macrospora</name>
    <dbReference type="NCBI Taxonomy" id="1851006"/>
    <lineage>
        <taxon>Eukaryota</taxon>
        <taxon>Fungi</taxon>
        <taxon>Dikarya</taxon>
        <taxon>Ascomycota</taxon>
        <taxon>Pezizomycotina</taxon>
        <taxon>Eurotiomycetes</taxon>
        <taxon>Chaetothyriomycetidae</taxon>
        <taxon>Chaetothyriales</taxon>
        <taxon>Herpotrichiellaceae</taxon>
        <taxon>Phialophora</taxon>
    </lineage>
</organism>
<evidence type="ECO:0000256" key="20">
    <source>
        <dbReference type="SAM" id="MobiDB-lite"/>
    </source>
</evidence>
<evidence type="ECO:0000256" key="6">
    <source>
        <dbReference type="ARBA" id="ARBA00022490"/>
    </source>
</evidence>
<dbReference type="AlphaFoldDB" id="A0A0D2ED46"/>
<dbReference type="PROSITE" id="PS01012">
    <property type="entry name" value="FOLYLPOLYGLU_SYNT_2"/>
    <property type="match status" value="1"/>
</dbReference>
<evidence type="ECO:0000256" key="18">
    <source>
        <dbReference type="PIRSR" id="PIRSR038895-1"/>
    </source>
</evidence>
<evidence type="ECO:0000256" key="5">
    <source>
        <dbReference type="ARBA" id="ARBA00008276"/>
    </source>
</evidence>
<dbReference type="EMBL" id="KN846956">
    <property type="protein sequence ID" value="KIW72217.1"/>
    <property type="molecule type" value="Genomic_DNA"/>
</dbReference>
<evidence type="ECO:0000313" key="21">
    <source>
        <dbReference type="EMBL" id="KIW72217.1"/>
    </source>
</evidence>
<evidence type="ECO:0000256" key="19">
    <source>
        <dbReference type="PIRSR" id="PIRSR038895-2"/>
    </source>
</evidence>
<dbReference type="Gene3D" id="3.40.1190.10">
    <property type="entry name" value="Mur-like, catalytic domain"/>
    <property type="match status" value="1"/>
</dbReference>
<evidence type="ECO:0000256" key="12">
    <source>
        <dbReference type="ARBA" id="ARBA00022840"/>
    </source>
</evidence>
<evidence type="ECO:0000256" key="15">
    <source>
        <dbReference type="ARBA" id="ARBA00023136"/>
    </source>
</evidence>
<dbReference type="SUPFAM" id="SSF53623">
    <property type="entry name" value="MurD-like peptide ligases, catalytic domain"/>
    <property type="match status" value="1"/>
</dbReference>
<dbReference type="InterPro" id="IPR018109">
    <property type="entry name" value="Folylpolyglutamate_synth_CS"/>
</dbReference>
<keyword evidence="12 18" id="KW-0067">ATP-binding</keyword>
<keyword evidence="22" id="KW-1185">Reference proteome</keyword>
<dbReference type="InterPro" id="IPR036565">
    <property type="entry name" value="Mur-like_cat_sf"/>
</dbReference>
<evidence type="ECO:0000313" key="22">
    <source>
        <dbReference type="Proteomes" id="UP000054266"/>
    </source>
</evidence>
<dbReference type="InterPro" id="IPR036615">
    <property type="entry name" value="Mur_ligase_C_dom_sf"/>
</dbReference>
<evidence type="ECO:0000256" key="2">
    <source>
        <dbReference type="ARBA" id="ARBA00004305"/>
    </source>
</evidence>
<comment type="cofactor">
    <cofactor evidence="17">
        <name>a monovalent cation</name>
        <dbReference type="ChEBI" id="CHEBI:60242"/>
    </cofactor>
    <text evidence="17">A monovalent cation.</text>
</comment>
<dbReference type="GO" id="GO:0046872">
    <property type="term" value="F:metal ion binding"/>
    <property type="evidence" value="ECO:0007669"/>
    <property type="project" value="UniProtKB-KW"/>
</dbReference>
<proteinExistence type="inferred from homology"/>
<dbReference type="GO" id="GO:0006730">
    <property type="term" value="P:one-carbon metabolic process"/>
    <property type="evidence" value="ECO:0007669"/>
    <property type="project" value="UniProtKB-KW"/>
</dbReference>
<feature type="compositionally biased region" description="Polar residues" evidence="20">
    <location>
        <begin position="492"/>
        <end position="514"/>
    </location>
</feature>
<dbReference type="PANTHER" id="PTHR11136">
    <property type="entry name" value="FOLYLPOLYGLUTAMATE SYNTHASE-RELATED"/>
    <property type="match status" value="1"/>
</dbReference>
<feature type="binding site" evidence="18">
    <location>
        <position position="335"/>
    </location>
    <ligand>
        <name>ATP</name>
        <dbReference type="ChEBI" id="CHEBI:30616"/>
    </ligand>
</feature>
<dbReference type="UniPathway" id="UPA00850"/>
<evidence type="ECO:0000256" key="10">
    <source>
        <dbReference type="ARBA" id="ARBA00022741"/>
    </source>
</evidence>
<reference evidence="21 22" key="1">
    <citation type="submission" date="2015-01" db="EMBL/GenBank/DDBJ databases">
        <title>The Genome Sequence of Capronia semiimmersa CBS27337.</title>
        <authorList>
            <consortium name="The Broad Institute Genomics Platform"/>
            <person name="Cuomo C."/>
            <person name="de Hoog S."/>
            <person name="Gorbushina A."/>
            <person name="Stielow B."/>
            <person name="Teixiera M."/>
            <person name="Abouelleil A."/>
            <person name="Chapman S.B."/>
            <person name="Priest M."/>
            <person name="Young S.K."/>
            <person name="Wortman J."/>
            <person name="Nusbaum C."/>
            <person name="Birren B."/>
        </authorList>
    </citation>
    <scope>NUCLEOTIDE SEQUENCE [LARGE SCALE GENOMIC DNA]</scope>
    <source>
        <strain evidence="21 22">CBS 27337</strain>
    </source>
</reference>